<proteinExistence type="predicted"/>
<keyword evidence="1" id="KW-0175">Coiled coil</keyword>
<protein>
    <submittedName>
        <fullName evidence="2">Uncharacterized protein</fullName>
    </submittedName>
</protein>
<dbReference type="Gene3D" id="1.20.5.340">
    <property type="match status" value="1"/>
</dbReference>
<organism evidence="2">
    <name type="scientific">marine sediment metagenome</name>
    <dbReference type="NCBI Taxonomy" id="412755"/>
    <lineage>
        <taxon>unclassified sequences</taxon>
        <taxon>metagenomes</taxon>
        <taxon>ecological metagenomes</taxon>
    </lineage>
</organism>
<comment type="caution">
    <text evidence="2">The sequence shown here is derived from an EMBL/GenBank/DDBJ whole genome shotgun (WGS) entry which is preliminary data.</text>
</comment>
<reference evidence="2" key="1">
    <citation type="journal article" date="2014" name="Front. Microbiol.">
        <title>High frequency of phylogenetically diverse reductive dehalogenase-homologous genes in deep subseafloor sedimentary metagenomes.</title>
        <authorList>
            <person name="Kawai M."/>
            <person name="Futagami T."/>
            <person name="Toyoda A."/>
            <person name="Takaki Y."/>
            <person name="Nishi S."/>
            <person name="Hori S."/>
            <person name="Arai W."/>
            <person name="Tsubouchi T."/>
            <person name="Morono Y."/>
            <person name="Uchiyama I."/>
            <person name="Ito T."/>
            <person name="Fujiyama A."/>
            <person name="Inagaki F."/>
            <person name="Takami H."/>
        </authorList>
    </citation>
    <scope>NUCLEOTIDE SEQUENCE</scope>
    <source>
        <strain evidence="2">Expedition CK06-06</strain>
    </source>
</reference>
<evidence type="ECO:0000256" key="1">
    <source>
        <dbReference type="SAM" id="Coils"/>
    </source>
</evidence>
<dbReference type="PROSITE" id="PS51257">
    <property type="entry name" value="PROKAR_LIPOPROTEIN"/>
    <property type="match status" value="1"/>
</dbReference>
<evidence type="ECO:0000313" key="2">
    <source>
        <dbReference type="EMBL" id="GAH00924.1"/>
    </source>
</evidence>
<feature type="coiled-coil region" evidence="1">
    <location>
        <begin position="35"/>
        <end position="76"/>
    </location>
</feature>
<accession>X1D742</accession>
<name>X1D742_9ZZZZ</name>
<dbReference type="AlphaFoldDB" id="X1D742"/>
<dbReference type="SUPFAM" id="SSF57997">
    <property type="entry name" value="Tropomyosin"/>
    <property type="match status" value="1"/>
</dbReference>
<sequence>MKKKIIRITVFFLVLSFVAGCITFGSTTKPVSKPVAELETKLKTAQKNIDESKKAIEKVEGNVSTWEQRISTVENSVYNMQVQITANSTQVTNNNESLKSLAITAALIYIALEALKFIRALILAKIAPGSTMRNLVKGKN</sequence>
<gene>
    <name evidence="2" type="ORF">S01H4_41662</name>
</gene>
<dbReference type="EMBL" id="BART01022804">
    <property type="protein sequence ID" value="GAH00924.1"/>
    <property type="molecule type" value="Genomic_DNA"/>
</dbReference>